<feature type="compositionally biased region" description="Acidic residues" evidence="1">
    <location>
        <begin position="325"/>
        <end position="343"/>
    </location>
</feature>
<protein>
    <submittedName>
        <fullName evidence="2">Uncharacterized protein</fullName>
    </submittedName>
</protein>
<comment type="caution">
    <text evidence="2">The sequence shown here is derived from an EMBL/GenBank/DDBJ whole genome shotgun (WGS) entry which is preliminary data.</text>
</comment>
<evidence type="ECO:0000313" key="3">
    <source>
        <dbReference type="Proteomes" id="UP001218218"/>
    </source>
</evidence>
<accession>A0AAD7EIB7</accession>
<name>A0AAD7EIB7_9AGAR</name>
<dbReference type="AlphaFoldDB" id="A0AAD7EIB7"/>
<gene>
    <name evidence="2" type="ORF">DFH08DRAFT_816047</name>
</gene>
<proteinExistence type="predicted"/>
<dbReference type="EMBL" id="JARIHO010000040">
    <property type="protein sequence ID" value="KAJ7327878.1"/>
    <property type="molecule type" value="Genomic_DNA"/>
</dbReference>
<feature type="compositionally biased region" description="Basic and acidic residues" evidence="1">
    <location>
        <begin position="418"/>
        <end position="430"/>
    </location>
</feature>
<feature type="region of interest" description="Disordered" evidence="1">
    <location>
        <begin position="410"/>
        <end position="447"/>
    </location>
</feature>
<feature type="compositionally biased region" description="Basic residues" evidence="1">
    <location>
        <begin position="435"/>
        <end position="447"/>
    </location>
</feature>
<sequence>MAQIAPQILLGVSEPLERPNIHNKAYGSALGDFCYPDRPGPPKPNIRRETVREEETLHLFRMRSLFVRKIPCYPQDVRRLQSRVVPLQVRVFYLLAYRRLQVITPHSSLKACQNRHWSEHQKLCTSRPSTFDPALVTLTPASLAPTEFVGFPTPVTGFMRSPALCRQIWYLSKRDPYECDYHTSLVLIQFDTKPGCTLSIIIPDPSLRILFLIACRCAMASGDYGAVYKMHDILLDLQRVSILDLTPAQIQSQLEREYRVLTPPVGYGALPTPREILEEMGYLTQHKKLEGKQADMMADEAKEWDGEGESVVRSNDGEGTTSHDDPEDSDESDAVDDSDDNSESSDTGVALGARRNRNILLKMSRTQAKVGRLGPAVVRARHRQGSKEGRKVNGRDIVLKTRTKRVFGTRTNQRTRAASKEENKRRRTEISKSNWGKRTHRQAPWRI</sequence>
<evidence type="ECO:0000256" key="1">
    <source>
        <dbReference type="SAM" id="MobiDB-lite"/>
    </source>
</evidence>
<reference evidence="2" key="1">
    <citation type="submission" date="2023-03" db="EMBL/GenBank/DDBJ databases">
        <title>Massive genome expansion in bonnet fungi (Mycena s.s.) driven by repeated elements and novel gene families across ecological guilds.</title>
        <authorList>
            <consortium name="Lawrence Berkeley National Laboratory"/>
            <person name="Harder C.B."/>
            <person name="Miyauchi S."/>
            <person name="Viragh M."/>
            <person name="Kuo A."/>
            <person name="Thoen E."/>
            <person name="Andreopoulos B."/>
            <person name="Lu D."/>
            <person name="Skrede I."/>
            <person name="Drula E."/>
            <person name="Henrissat B."/>
            <person name="Morin E."/>
            <person name="Kohler A."/>
            <person name="Barry K."/>
            <person name="LaButti K."/>
            <person name="Morin E."/>
            <person name="Salamov A."/>
            <person name="Lipzen A."/>
            <person name="Mereny Z."/>
            <person name="Hegedus B."/>
            <person name="Baldrian P."/>
            <person name="Stursova M."/>
            <person name="Weitz H."/>
            <person name="Taylor A."/>
            <person name="Grigoriev I.V."/>
            <person name="Nagy L.G."/>
            <person name="Martin F."/>
            <person name="Kauserud H."/>
        </authorList>
    </citation>
    <scope>NUCLEOTIDE SEQUENCE</scope>
    <source>
        <strain evidence="2">CBHHK002</strain>
    </source>
</reference>
<dbReference type="Proteomes" id="UP001218218">
    <property type="component" value="Unassembled WGS sequence"/>
</dbReference>
<keyword evidence="3" id="KW-1185">Reference proteome</keyword>
<feature type="region of interest" description="Disordered" evidence="1">
    <location>
        <begin position="298"/>
        <end position="351"/>
    </location>
</feature>
<organism evidence="2 3">
    <name type="scientific">Mycena albidolilacea</name>
    <dbReference type="NCBI Taxonomy" id="1033008"/>
    <lineage>
        <taxon>Eukaryota</taxon>
        <taxon>Fungi</taxon>
        <taxon>Dikarya</taxon>
        <taxon>Basidiomycota</taxon>
        <taxon>Agaricomycotina</taxon>
        <taxon>Agaricomycetes</taxon>
        <taxon>Agaricomycetidae</taxon>
        <taxon>Agaricales</taxon>
        <taxon>Marasmiineae</taxon>
        <taxon>Mycenaceae</taxon>
        <taxon>Mycena</taxon>
    </lineage>
</organism>
<evidence type="ECO:0000313" key="2">
    <source>
        <dbReference type="EMBL" id="KAJ7327878.1"/>
    </source>
</evidence>